<evidence type="ECO:0000256" key="1">
    <source>
        <dbReference type="ARBA" id="ARBA00022729"/>
    </source>
</evidence>
<dbReference type="FunFam" id="3.15.10.30:FF:000001">
    <property type="entry name" value="Takeout-like protein 1"/>
    <property type="match status" value="1"/>
</dbReference>
<evidence type="ECO:0000313" key="5">
    <source>
        <dbReference type="EMBL" id="CAG9815031.1"/>
    </source>
</evidence>
<gene>
    <name evidence="5" type="ORF">PHAECO_LOCUS2790</name>
</gene>
<dbReference type="Pfam" id="PF06585">
    <property type="entry name" value="JHBP"/>
    <property type="match status" value="1"/>
</dbReference>
<dbReference type="GO" id="GO:0007623">
    <property type="term" value="P:circadian rhythm"/>
    <property type="evidence" value="ECO:0007669"/>
    <property type="project" value="UniProtKB-ARBA"/>
</dbReference>
<keyword evidence="6" id="KW-1185">Reference proteome</keyword>
<evidence type="ECO:0000256" key="3">
    <source>
        <dbReference type="ARBA" id="ARBA00060902"/>
    </source>
</evidence>
<dbReference type="SMART" id="SM00700">
    <property type="entry name" value="JHBP"/>
    <property type="match status" value="1"/>
</dbReference>
<dbReference type="EMBL" id="OU896717">
    <property type="protein sequence ID" value="CAG9815031.1"/>
    <property type="molecule type" value="Genomic_DNA"/>
</dbReference>
<sequence>MGFCVKVVFFLTVATIDYFPTQAAKLPSTFGRCSITDSEFDECLRKNAEDAIKQLKNGSPELGFSSFDPLDIPKLVIGEGTGPVHVAQNFRDIKLYGLTGSIVHSASVDFEKKQFHAKSTTPELRLQGMYSMKGRVLLLPIVGDGPCNVTLVNTKINHTISAQSFDKKGKTYWKITDYTVTLRPDKVTFKFDNLFNGDQRLGDEINKVLNDNWSELFTDVRGGYEESFGLIFQGLADRVFSRVALKDIFLDMN</sequence>
<dbReference type="OrthoDB" id="8190514at2759"/>
<protein>
    <recommendedName>
        <fullName evidence="7">Protein takeout</fullName>
    </recommendedName>
</protein>
<dbReference type="PANTHER" id="PTHR11008">
    <property type="entry name" value="PROTEIN TAKEOUT-LIKE PROTEIN"/>
    <property type="match status" value="1"/>
</dbReference>
<name>A0A9N9SEB2_PHACE</name>
<feature type="chain" id="PRO_5040516696" description="Protein takeout" evidence="4">
    <location>
        <begin position="24"/>
        <end position="253"/>
    </location>
</feature>
<organism evidence="5 6">
    <name type="scientific">Phaedon cochleariae</name>
    <name type="common">Mustard beetle</name>
    <dbReference type="NCBI Taxonomy" id="80249"/>
    <lineage>
        <taxon>Eukaryota</taxon>
        <taxon>Metazoa</taxon>
        <taxon>Ecdysozoa</taxon>
        <taxon>Arthropoda</taxon>
        <taxon>Hexapoda</taxon>
        <taxon>Insecta</taxon>
        <taxon>Pterygota</taxon>
        <taxon>Neoptera</taxon>
        <taxon>Endopterygota</taxon>
        <taxon>Coleoptera</taxon>
        <taxon>Polyphaga</taxon>
        <taxon>Cucujiformia</taxon>
        <taxon>Chrysomeloidea</taxon>
        <taxon>Chrysomelidae</taxon>
        <taxon>Chrysomelinae</taxon>
        <taxon>Chrysomelini</taxon>
        <taxon>Phaedon</taxon>
    </lineage>
</organism>
<evidence type="ECO:0008006" key="7">
    <source>
        <dbReference type="Google" id="ProtNLM"/>
    </source>
</evidence>
<accession>A0A9N9SEB2</accession>
<dbReference type="InterPro" id="IPR038606">
    <property type="entry name" value="To_sf"/>
</dbReference>
<keyword evidence="2" id="KW-0090">Biological rhythms</keyword>
<feature type="signal peptide" evidence="4">
    <location>
        <begin position="1"/>
        <end position="23"/>
    </location>
</feature>
<evidence type="ECO:0000256" key="4">
    <source>
        <dbReference type="SAM" id="SignalP"/>
    </source>
</evidence>
<dbReference type="PANTHER" id="PTHR11008:SF32">
    <property type="entry name" value="CIRCADIAN CLOCK-CONTROLLED PROTEIN DAYWAKE-RELATED"/>
    <property type="match status" value="1"/>
</dbReference>
<dbReference type="InterPro" id="IPR010562">
    <property type="entry name" value="Haemolymph_juvenile_hormone-bd"/>
</dbReference>
<reference evidence="5" key="2">
    <citation type="submission" date="2022-10" db="EMBL/GenBank/DDBJ databases">
        <authorList>
            <consortium name="ENA_rothamsted_submissions"/>
            <consortium name="culmorum"/>
            <person name="King R."/>
        </authorList>
    </citation>
    <scope>NUCLEOTIDE SEQUENCE</scope>
</reference>
<dbReference type="Proteomes" id="UP001153737">
    <property type="component" value="Chromosome 11"/>
</dbReference>
<proteinExistence type="inferred from homology"/>
<comment type="similarity">
    <text evidence="3">Belongs to the TO family.</text>
</comment>
<dbReference type="AlphaFoldDB" id="A0A9N9SEB2"/>
<dbReference type="Gene3D" id="3.15.10.30">
    <property type="entry name" value="Haemolymph juvenile hormone binding protein"/>
    <property type="match status" value="1"/>
</dbReference>
<reference evidence="5" key="1">
    <citation type="submission" date="2022-01" db="EMBL/GenBank/DDBJ databases">
        <authorList>
            <person name="King R."/>
        </authorList>
    </citation>
    <scope>NUCLEOTIDE SEQUENCE</scope>
</reference>
<keyword evidence="1 4" id="KW-0732">Signal</keyword>
<dbReference type="GO" id="GO:0005615">
    <property type="term" value="C:extracellular space"/>
    <property type="evidence" value="ECO:0007669"/>
    <property type="project" value="TreeGrafter"/>
</dbReference>
<evidence type="ECO:0000256" key="2">
    <source>
        <dbReference type="ARBA" id="ARBA00023108"/>
    </source>
</evidence>
<evidence type="ECO:0000313" key="6">
    <source>
        <dbReference type="Proteomes" id="UP001153737"/>
    </source>
</evidence>